<sequence>HCDESVALLTEKLSLFTESVAVVTEIMLDEDETDGVINVDLTEKLKEFSKVGKRALKRAKKFDPILADLEQKKLMSE</sequence>
<evidence type="ECO:0000313" key="2">
    <source>
        <dbReference type="Proteomes" id="UP001432322"/>
    </source>
</evidence>
<keyword evidence="2" id="KW-1185">Reference proteome</keyword>
<evidence type="ECO:0000313" key="1">
    <source>
        <dbReference type="EMBL" id="GMT15417.1"/>
    </source>
</evidence>
<dbReference type="AlphaFoldDB" id="A0AAV5VB25"/>
<accession>A0AAV5VB25</accession>
<gene>
    <name evidence="1" type="ORF">PFISCL1PPCAC_6714</name>
</gene>
<reference evidence="1" key="1">
    <citation type="submission" date="2023-10" db="EMBL/GenBank/DDBJ databases">
        <title>Genome assembly of Pristionchus species.</title>
        <authorList>
            <person name="Yoshida K."/>
            <person name="Sommer R.J."/>
        </authorList>
    </citation>
    <scope>NUCLEOTIDE SEQUENCE</scope>
    <source>
        <strain evidence="1">RS5133</strain>
    </source>
</reference>
<feature type="non-terminal residue" evidence="1">
    <location>
        <position position="1"/>
    </location>
</feature>
<organism evidence="1 2">
    <name type="scientific">Pristionchus fissidentatus</name>
    <dbReference type="NCBI Taxonomy" id="1538716"/>
    <lineage>
        <taxon>Eukaryota</taxon>
        <taxon>Metazoa</taxon>
        <taxon>Ecdysozoa</taxon>
        <taxon>Nematoda</taxon>
        <taxon>Chromadorea</taxon>
        <taxon>Rhabditida</taxon>
        <taxon>Rhabditina</taxon>
        <taxon>Diplogasteromorpha</taxon>
        <taxon>Diplogasteroidea</taxon>
        <taxon>Neodiplogasteridae</taxon>
        <taxon>Pristionchus</taxon>
    </lineage>
</organism>
<dbReference type="EMBL" id="BTSY01000002">
    <property type="protein sequence ID" value="GMT15417.1"/>
    <property type="molecule type" value="Genomic_DNA"/>
</dbReference>
<proteinExistence type="predicted"/>
<name>A0AAV5VB25_9BILA</name>
<comment type="caution">
    <text evidence="1">The sequence shown here is derived from an EMBL/GenBank/DDBJ whole genome shotgun (WGS) entry which is preliminary data.</text>
</comment>
<protein>
    <submittedName>
        <fullName evidence="1">Uncharacterized protein</fullName>
    </submittedName>
</protein>
<feature type="non-terminal residue" evidence="1">
    <location>
        <position position="77"/>
    </location>
</feature>
<dbReference type="Proteomes" id="UP001432322">
    <property type="component" value="Unassembled WGS sequence"/>
</dbReference>